<evidence type="ECO:0000256" key="1">
    <source>
        <dbReference type="SAM" id="Phobius"/>
    </source>
</evidence>
<feature type="transmembrane region" description="Helical" evidence="1">
    <location>
        <begin position="98"/>
        <end position="119"/>
    </location>
</feature>
<feature type="transmembrane region" description="Helical" evidence="1">
    <location>
        <begin position="33"/>
        <end position="51"/>
    </location>
</feature>
<dbReference type="AlphaFoldDB" id="A0A2W1JEB6"/>
<proteinExistence type="predicted"/>
<name>A0A2W1JEB6_9CYAN</name>
<sequence length="127" mass="13199">MGYLCLAIGTALTLVAGGVIPTDPSQFFAPRWMLALAGLSVIACGGSLITPKDSVPQLCCIGFILVSFAMMGGWVAVFSSDDSIAGGIPFIPRSVNIFLGRCLFGLGPIVCLGMLWSLVSGSLKQQQ</sequence>
<keyword evidence="3" id="KW-1185">Reference proteome</keyword>
<accession>A0A2W1JEB6</accession>
<dbReference type="EMBL" id="PQWO01000012">
    <property type="protein sequence ID" value="PZD72140.1"/>
    <property type="molecule type" value="Genomic_DNA"/>
</dbReference>
<gene>
    <name evidence="2" type="ORF">C1752_04076</name>
</gene>
<protein>
    <submittedName>
        <fullName evidence="2">Uncharacterized protein</fullName>
    </submittedName>
</protein>
<keyword evidence="1" id="KW-1133">Transmembrane helix</keyword>
<reference evidence="2 3" key="1">
    <citation type="journal article" date="2018" name="Sci. Rep.">
        <title>A novel species of the marine cyanobacterium Acaryochloris with a unique pigment content and lifestyle.</title>
        <authorList>
            <person name="Partensky F."/>
            <person name="Six C."/>
            <person name="Ratin M."/>
            <person name="Garczarek L."/>
            <person name="Vaulot D."/>
            <person name="Probert I."/>
            <person name="Calteau A."/>
            <person name="Gourvil P."/>
            <person name="Marie D."/>
            <person name="Grebert T."/>
            <person name="Bouchier C."/>
            <person name="Le Panse S."/>
            <person name="Gachenot M."/>
            <person name="Rodriguez F."/>
            <person name="Garrido J.L."/>
        </authorList>
    </citation>
    <scope>NUCLEOTIDE SEQUENCE [LARGE SCALE GENOMIC DNA]</scope>
    <source>
        <strain evidence="2 3">RCC1774</strain>
    </source>
</reference>
<dbReference type="Proteomes" id="UP000248857">
    <property type="component" value="Unassembled WGS sequence"/>
</dbReference>
<evidence type="ECO:0000313" key="2">
    <source>
        <dbReference type="EMBL" id="PZD72140.1"/>
    </source>
</evidence>
<feature type="transmembrane region" description="Helical" evidence="1">
    <location>
        <begin position="58"/>
        <end position="78"/>
    </location>
</feature>
<evidence type="ECO:0000313" key="3">
    <source>
        <dbReference type="Proteomes" id="UP000248857"/>
    </source>
</evidence>
<comment type="caution">
    <text evidence="2">The sequence shown here is derived from an EMBL/GenBank/DDBJ whole genome shotgun (WGS) entry which is preliminary data.</text>
</comment>
<organism evidence="2 3">
    <name type="scientific">Acaryochloris thomasi RCC1774</name>
    <dbReference type="NCBI Taxonomy" id="1764569"/>
    <lineage>
        <taxon>Bacteria</taxon>
        <taxon>Bacillati</taxon>
        <taxon>Cyanobacteriota</taxon>
        <taxon>Cyanophyceae</taxon>
        <taxon>Acaryochloridales</taxon>
        <taxon>Acaryochloridaceae</taxon>
        <taxon>Acaryochloris</taxon>
        <taxon>Acaryochloris thomasi</taxon>
    </lineage>
</organism>
<keyword evidence="1" id="KW-0472">Membrane</keyword>
<keyword evidence="1" id="KW-0812">Transmembrane</keyword>